<dbReference type="InterPro" id="IPR016162">
    <property type="entry name" value="Ald_DH_N"/>
</dbReference>
<dbReference type="InterPro" id="IPR016163">
    <property type="entry name" value="Ald_DH_C"/>
</dbReference>
<dbReference type="InterPro" id="IPR016161">
    <property type="entry name" value="Ald_DH/histidinol_DH"/>
</dbReference>
<name>A0ABN1KXJ3_CLOSU</name>
<dbReference type="Pfam" id="PF00171">
    <property type="entry name" value="Aldedh"/>
    <property type="match status" value="1"/>
</dbReference>
<proteinExistence type="predicted"/>
<dbReference type="InterPro" id="IPR015590">
    <property type="entry name" value="Aldehyde_DH_dom"/>
</dbReference>
<dbReference type="EMBL" id="BAAACI010000008">
    <property type="protein sequence ID" value="GAA0777875.1"/>
    <property type="molecule type" value="Genomic_DNA"/>
</dbReference>
<protein>
    <submittedName>
        <fullName evidence="3">Aldehyde dehydrogenase family protein</fullName>
    </submittedName>
</protein>
<gene>
    <name evidence="3" type="ORF">GCM10008908_33780</name>
</gene>
<sequence>MESNKYIKELIDKARLAQKEYEKFTQEEVDNVVKAIAKVVYDRAEELAKMAIEETGMGVYDHKVAKNIGKSKVIWNNLKSRKSIGILEEELDKKIIKIAKPMGVVGAVTPCTNPIVTPMCNAMFALKGGNAIIVAPHPRAKKCAKYVVELFNEAIEKLGAPSNLIQTIEEPSIDLTTELMKQADVVIATGGMGMVKAAYSSGKPAYGVGAGNVQCIIDRDVNIKEVVPKIIAGRTFDNGIICSGEQSIIAPRENYTEIIEEFKKNGAFYVDDEEIIEKFSKVIFPNGVINGKIVGQGVQFIANLAEVNIPSDTKVIVLKARGRGFKDVLCKEKMCPVMVAFEYDTLKDAVDIAQSNLDVEGKGHSCAIHSNSREHIEYAGSRLTVSRLVVNQSSSTSAGGSLYNGFAPTTTLGCGSWGNNSISENLDYKHLINISRIGLYNADIKIPTDEEIWA</sequence>
<keyword evidence="1" id="KW-0560">Oxidoreductase</keyword>
<dbReference type="Gene3D" id="3.40.309.10">
    <property type="entry name" value="Aldehyde Dehydrogenase, Chain A, domain 2"/>
    <property type="match status" value="1"/>
</dbReference>
<evidence type="ECO:0000313" key="3">
    <source>
        <dbReference type="EMBL" id="GAA0777875.1"/>
    </source>
</evidence>
<evidence type="ECO:0000259" key="2">
    <source>
        <dbReference type="Pfam" id="PF00171"/>
    </source>
</evidence>
<reference evidence="3 4" key="1">
    <citation type="journal article" date="2019" name="Int. J. Syst. Evol. Microbiol.">
        <title>The Global Catalogue of Microorganisms (GCM) 10K type strain sequencing project: providing services to taxonomists for standard genome sequencing and annotation.</title>
        <authorList>
            <consortium name="The Broad Institute Genomics Platform"/>
            <consortium name="The Broad Institute Genome Sequencing Center for Infectious Disease"/>
            <person name="Wu L."/>
            <person name="Ma J."/>
        </authorList>
    </citation>
    <scope>NUCLEOTIDE SEQUENCE [LARGE SCALE GENOMIC DNA]</scope>
    <source>
        <strain evidence="3 4">JCM 1417</strain>
    </source>
</reference>
<organism evidence="3 4">
    <name type="scientific">Clostridium subterminale</name>
    <dbReference type="NCBI Taxonomy" id="1550"/>
    <lineage>
        <taxon>Bacteria</taxon>
        <taxon>Bacillati</taxon>
        <taxon>Bacillota</taxon>
        <taxon>Clostridia</taxon>
        <taxon>Eubacteriales</taxon>
        <taxon>Clostridiaceae</taxon>
        <taxon>Clostridium</taxon>
    </lineage>
</organism>
<dbReference type="PANTHER" id="PTHR11699">
    <property type="entry name" value="ALDEHYDE DEHYDROGENASE-RELATED"/>
    <property type="match status" value="1"/>
</dbReference>
<feature type="domain" description="Aldehyde dehydrogenase" evidence="2">
    <location>
        <begin position="4"/>
        <end position="264"/>
    </location>
</feature>
<comment type="caution">
    <text evidence="3">The sequence shown here is derived from an EMBL/GenBank/DDBJ whole genome shotgun (WGS) entry which is preliminary data.</text>
</comment>
<dbReference type="Gene3D" id="3.40.605.10">
    <property type="entry name" value="Aldehyde Dehydrogenase, Chain A, domain 1"/>
    <property type="match status" value="1"/>
</dbReference>
<dbReference type="SUPFAM" id="SSF53720">
    <property type="entry name" value="ALDH-like"/>
    <property type="match status" value="1"/>
</dbReference>
<dbReference type="Proteomes" id="UP001501047">
    <property type="component" value="Unassembled WGS sequence"/>
</dbReference>
<keyword evidence="4" id="KW-1185">Reference proteome</keyword>
<evidence type="ECO:0000313" key="4">
    <source>
        <dbReference type="Proteomes" id="UP001501047"/>
    </source>
</evidence>
<accession>A0ABN1KXJ3</accession>
<evidence type="ECO:0000256" key="1">
    <source>
        <dbReference type="ARBA" id="ARBA00023002"/>
    </source>
</evidence>
<dbReference type="CDD" id="cd07122">
    <property type="entry name" value="ALDH_F20_ACDH"/>
    <property type="match status" value="1"/>
</dbReference>
<dbReference type="RefSeq" id="WP_343827703.1">
    <property type="nucleotide sequence ID" value="NZ_BAAACI010000008.1"/>
</dbReference>